<dbReference type="GO" id="GO:0005737">
    <property type="term" value="C:cytoplasm"/>
    <property type="evidence" value="ECO:0007669"/>
    <property type="project" value="TreeGrafter"/>
</dbReference>
<dbReference type="Gene3D" id="3.40.50.720">
    <property type="entry name" value="NAD(P)-binding Rossmann-like Domain"/>
    <property type="match status" value="1"/>
</dbReference>
<sequence length="248" mass="25254">MSGKVALVTGGASGLGRATALTLAEAGAEIVVADLDAAGGKEVAELVGGHFRACDVSDLDANRALVDFAVERCGGVDIAFLNAGVATGCGIGDDFDPALYRRAMGANLDGVVYGAHAVLPALRARGGGSIVATASLAGLTAVPFDPLYAANKHAVVGLARSLGPALAPEGVRFNAICPGFAESRIIDPIREMLSSQHLPIIPAQIVADTVLRILTGDATGECWFIQPGREPEPFRFRNVPGPGEAVTG</sequence>
<dbReference type="InterPro" id="IPR036291">
    <property type="entry name" value="NAD(P)-bd_dom_sf"/>
</dbReference>
<keyword evidence="1" id="KW-0560">Oxidoreductase</keyword>
<dbReference type="GO" id="GO:0016616">
    <property type="term" value="F:oxidoreductase activity, acting on the CH-OH group of donors, NAD or NADP as acceptor"/>
    <property type="evidence" value="ECO:0007669"/>
    <property type="project" value="TreeGrafter"/>
</dbReference>
<dbReference type="SUPFAM" id="SSF51735">
    <property type="entry name" value="NAD(P)-binding Rossmann-fold domains"/>
    <property type="match status" value="1"/>
</dbReference>
<comment type="similarity">
    <text evidence="2">Belongs to the short-chain dehydrogenases/reductases (SDR) family.</text>
</comment>
<dbReference type="Pfam" id="PF00106">
    <property type="entry name" value="adh_short"/>
    <property type="match status" value="1"/>
</dbReference>
<gene>
    <name evidence="3" type="ORF">SFRA_015030</name>
</gene>
<dbReference type="EMBL" id="JNAD02000006">
    <property type="protein sequence ID" value="RKM95526.1"/>
    <property type="molecule type" value="Genomic_DNA"/>
</dbReference>
<accession>A0A3R7FE72</accession>
<dbReference type="PRINTS" id="PR00081">
    <property type="entry name" value="GDHRDH"/>
</dbReference>
<organism evidence="3 4">
    <name type="scientific">Streptomyces xinghaiensis</name>
    <dbReference type="NCBI Taxonomy" id="1038928"/>
    <lineage>
        <taxon>Bacteria</taxon>
        <taxon>Bacillati</taxon>
        <taxon>Actinomycetota</taxon>
        <taxon>Actinomycetes</taxon>
        <taxon>Kitasatosporales</taxon>
        <taxon>Streptomycetaceae</taxon>
        <taxon>Streptomyces</taxon>
    </lineage>
</organism>
<dbReference type="Proteomes" id="UP000028058">
    <property type="component" value="Unassembled WGS sequence"/>
</dbReference>
<dbReference type="InterPro" id="IPR002347">
    <property type="entry name" value="SDR_fam"/>
</dbReference>
<name>A0A3R7FE72_9ACTN</name>
<proteinExistence type="inferred from homology"/>
<comment type="caution">
    <text evidence="3">The sequence shown here is derived from an EMBL/GenBank/DDBJ whole genome shotgun (WGS) entry which is preliminary data.</text>
</comment>
<protein>
    <submittedName>
        <fullName evidence="3">SDR family NAD(P)-dependent oxidoreductase</fullName>
    </submittedName>
</protein>
<dbReference type="PRINTS" id="PR00080">
    <property type="entry name" value="SDRFAMILY"/>
</dbReference>
<dbReference type="AlphaFoldDB" id="A0A3R7FE72"/>
<dbReference type="OrthoDB" id="4133661at2"/>
<reference evidence="3 4" key="1">
    <citation type="journal article" date="2014" name="Genome Announc.">
        <title>Draft Genome Sequence of Streptomyces fradiae ATCC 19609, a Strain Highly Sensitive to Antibiotics.</title>
        <authorList>
            <person name="Bekker O.B."/>
            <person name="Klimina K.M."/>
            <person name="Vatlin A.A."/>
            <person name="Zakharevich N.V."/>
            <person name="Kasianov A.S."/>
            <person name="Danilenko V.N."/>
        </authorList>
    </citation>
    <scope>NUCLEOTIDE SEQUENCE [LARGE SCALE GENOMIC DNA]</scope>
    <source>
        <strain evidence="3 4">ATCC 19609</strain>
    </source>
</reference>
<keyword evidence="4" id="KW-1185">Reference proteome</keyword>
<evidence type="ECO:0000256" key="2">
    <source>
        <dbReference type="RuleBase" id="RU000363"/>
    </source>
</evidence>
<evidence type="ECO:0000313" key="4">
    <source>
        <dbReference type="Proteomes" id="UP000028058"/>
    </source>
</evidence>
<evidence type="ECO:0000256" key="1">
    <source>
        <dbReference type="ARBA" id="ARBA00023002"/>
    </source>
</evidence>
<dbReference type="PANTHER" id="PTHR44229:SF4">
    <property type="entry name" value="15-HYDROXYPROSTAGLANDIN DEHYDROGENASE [NAD(+)]"/>
    <property type="match status" value="1"/>
</dbReference>
<evidence type="ECO:0000313" key="3">
    <source>
        <dbReference type="EMBL" id="RKM95526.1"/>
    </source>
</evidence>
<dbReference type="PANTHER" id="PTHR44229">
    <property type="entry name" value="15-HYDROXYPROSTAGLANDIN DEHYDROGENASE [NAD(+)]"/>
    <property type="match status" value="1"/>
</dbReference>